<dbReference type="AlphaFoldDB" id="A0A165L978"/>
<evidence type="ECO:0000313" key="1">
    <source>
        <dbReference type="EMBL" id="KZT64111.1"/>
    </source>
</evidence>
<organism evidence="1 2">
    <name type="scientific">Daedalea quercina L-15889</name>
    <dbReference type="NCBI Taxonomy" id="1314783"/>
    <lineage>
        <taxon>Eukaryota</taxon>
        <taxon>Fungi</taxon>
        <taxon>Dikarya</taxon>
        <taxon>Basidiomycota</taxon>
        <taxon>Agaricomycotina</taxon>
        <taxon>Agaricomycetes</taxon>
        <taxon>Polyporales</taxon>
        <taxon>Fomitopsis</taxon>
    </lineage>
</organism>
<proteinExistence type="predicted"/>
<accession>A0A165L978</accession>
<keyword evidence="2" id="KW-1185">Reference proteome</keyword>
<gene>
    <name evidence="1" type="ORF">DAEQUDRAFT_718573</name>
</gene>
<dbReference type="OrthoDB" id="2570975at2759"/>
<evidence type="ECO:0000313" key="2">
    <source>
        <dbReference type="Proteomes" id="UP000076727"/>
    </source>
</evidence>
<dbReference type="EMBL" id="KV429141">
    <property type="protein sequence ID" value="KZT64111.1"/>
    <property type="molecule type" value="Genomic_DNA"/>
</dbReference>
<dbReference type="Proteomes" id="UP000076727">
    <property type="component" value="Unassembled WGS sequence"/>
</dbReference>
<name>A0A165L978_9APHY</name>
<reference evidence="1 2" key="1">
    <citation type="journal article" date="2016" name="Mol. Biol. Evol.">
        <title>Comparative Genomics of Early-Diverging Mushroom-Forming Fungi Provides Insights into the Origins of Lignocellulose Decay Capabilities.</title>
        <authorList>
            <person name="Nagy L.G."/>
            <person name="Riley R."/>
            <person name="Tritt A."/>
            <person name="Adam C."/>
            <person name="Daum C."/>
            <person name="Floudas D."/>
            <person name="Sun H."/>
            <person name="Yadav J.S."/>
            <person name="Pangilinan J."/>
            <person name="Larsson K.H."/>
            <person name="Matsuura K."/>
            <person name="Barry K."/>
            <person name="Labutti K."/>
            <person name="Kuo R."/>
            <person name="Ohm R.A."/>
            <person name="Bhattacharya S.S."/>
            <person name="Shirouzu T."/>
            <person name="Yoshinaga Y."/>
            <person name="Martin F.M."/>
            <person name="Grigoriev I.V."/>
            <person name="Hibbett D.S."/>
        </authorList>
    </citation>
    <scope>NUCLEOTIDE SEQUENCE [LARGE SCALE GENOMIC DNA]</scope>
    <source>
        <strain evidence="1 2">L-15889</strain>
    </source>
</reference>
<protein>
    <submittedName>
        <fullName evidence="1">Uncharacterized protein</fullName>
    </submittedName>
</protein>
<sequence>MAQTNHVNIDIRLSVPNDEYAPIISIPKTIQRPRMPPVMSDKIAQFEPELADVPVEYAREALKCRVNPPRPAFSAKEVNLLVTDAGLSCLPTHALAVHPPANPSTGSPSERANRLDCRGREVTVRPIHAVVLAAHCGRLPADMPKSRPRPPPGKIIYAGGEIANGYRIPLVPFCVPEPEAFEPLVRYMYTHDTDELLNELVRMKVPFDVSGNRTPLYASNPSLRQGVAQNQRLNRIASECFAYHDGDVSQMYQQAMFIEGFRRNAVAVAMSDEDMWETLQLAWEAVVRAMTWAQDANAQIKALQMAEAVLDVHGVKAQTPEGIAASNASPLDRHVQTQLDRYVQTQLDRYVQTQLANGRRSYWSGPDYYSM</sequence>